<dbReference type="PANTHER" id="PTHR43065">
    <property type="entry name" value="SENSOR HISTIDINE KINASE"/>
    <property type="match status" value="1"/>
</dbReference>
<evidence type="ECO:0000313" key="11">
    <source>
        <dbReference type="EMBL" id="AFC33385.1"/>
    </source>
</evidence>
<dbReference type="GO" id="GO:0005524">
    <property type="term" value="F:ATP binding"/>
    <property type="evidence" value="ECO:0007669"/>
    <property type="project" value="UniProtKB-KW"/>
</dbReference>
<proteinExistence type="predicted"/>
<dbReference type="SUPFAM" id="SSF55874">
    <property type="entry name" value="ATPase domain of HSP90 chaperone/DNA topoisomerase II/histidine kinase"/>
    <property type="match status" value="1"/>
</dbReference>
<dbReference type="SMART" id="SM00387">
    <property type="entry name" value="HATPase_c"/>
    <property type="match status" value="1"/>
</dbReference>
<keyword evidence="12" id="KW-1185">Reference proteome</keyword>
<dbReference type="KEGG" id="pmq:PM3016_6779"/>
<evidence type="ECO:0000256" key="3">
    <source>
        <dbReference type="ARBA" id="ARBA00022553"/>
    </source>
</evidence>
<accession>H6NPM9</accession>
<name>H6NPM9_9BACL</name>
<dbReference type="InterPro" id="IPR004358">
    <property type="entry name" value="Sig_transdc_His_kin-like_C"/>
</dbReference>
<dbReference type="CDD" id="cd00082">
    <property type="entry name" value="HisKA"/>
    <property type="match status" value="1"/>
</dbReference>
<sequence>MRHGGRSHLFNTGVFIAGILLQVVHLGVLYLLGGSWAMLLWSMVTWALLMGGYLFVWMRCGTPEPTAREESAGQAAEAAARRQEQADQLAIAGTLAAGIALEIRNPLTCLRGFTQLYGHKQPQYKEIMLLEIDRINEIVGELLELAKPKEPVYEPRSLPLLLQGVVTLMRPQANMYSVGLQEVYKAESEQLRVNCSYNKLKQVFINLIQNALEATPDRGEVVVKLTASGTMVTVEIADQGPGIPPEGQHRLGQPFFSTKEKGTGLGLMICRRIVQDHEGVLEFHNRQEGGTNVTVKLPLYGE</sequence>
<keyword evidence="8" id="KW-0902">Two-component regulatory system</keyword>
<gene>
    <name evidence="11" type="ORF">PM3016_6779</name>
</gene>
<dbReference type="InterPro" id="IPR003594">
    <property type="entry name" value="HATPase_dom"/>
</dbReference>
<evidence type="ECO:0000256" key="2">
    <source>
        <dbReference type="ARBA" id="ARBA00012438"/>
    </source>
</evidence>
<evidence type="ECO:0000256" key="4">
    <source>
        <dbReference type="ARBA" id="ARBA00022679"/>
    </source>
</evidence>
<dbReference type="EMBL" id="CP003235">
    <property type="protein sequence ID" value="AFC33385.1"/>
    <property type="molecule type" value="Genomic_DNA"/>
</dbReference>
<feature type="transmembrane region" description="Helical" evidence="9">
    <location>
        <begin position="12"/>
        <end position="32"/>
    </location>
</feature>
<protein>
    <recommendedName>
        <fullName evidence="2">histidine kinase</fullName>
        <ecNumber evidence="2">2.7.13.3</ecNumber>
    </recommendedName>
</protein>
<keyword evidence="4" id="KW-0808">Transferase</keyword>
<evidence type="ECO:0000256" key="6">
    <source>
        <dbReference type="ARBA" id="ARBA00022777"/>
    </source>
</evidence>
<evidence type="ECO:0000256" key="8">
    <source>
        <dbReference type="ARBA" id="ARBA00023012"/>
    </source>
</evidence>
<keyword evidence="9" id="KW-1133">Transmembrane helix</keyword>
<dbReference type="RefSeq" id="WP_014372407.1">
    <property type="nucleotide sequence ID" value="NC_016935.1"/>
</dbReference>
<comment type="catalytic activity">
    <reaction evidence="1">
        <text>ATP + protein L-histidine = ADP + protein N-phospho-L-histidine.</text>
        <dbReference type="EC" id="2.7.13.3"/>
    </reaction>
</comment>
<evidence type="ECO:0000256" key="5">
    <source>
        <dbReference type="ARBA" id="ARBA00022741"/>
    </source>
</evidence>
<dbReference type="InterPro" id="IPR036890">
    <property type="entry name" value="HATPase_C_sf"/>
</dbReference>
<evidence type="ECO:0000256" key="1">
    <source>
        <dbReference type="ARBA" id="ARBA00000085"/>
    </source>
</evidence>
<keyword evidence="3" id="KW-0597">Phosphoprotein</keyword>
<dbReference type="AlphaFoldDB" id="H6NPM9"/>
<dbReference type="SUPFAM" id="SSF47384">
    <property type="entry name" value="Homodimeric domain of signal transducing histidine kinase"/>
    <property type="match status" value="1"/>
</dbReference>
<dbReference type="Gene3D" id="1.10.287.130">
    <property type="match status" value="1"/>
</dbReference>
<evidence type="ECO:0000313" key="12">
    <source>
        <dbReference type="Proteomes" id="UP000007523"/>
    </source>
</evidence>
<feature type="domain" description="Histidine kinase" evidence="10">
    <location>
        <begin position="98"/>
        <end position="301"/>
    </location>
</feature>
<keyword evidence="9" id="KW-0812">Transmembrane</keyword>
<dbReference type="Pfam" id="PF02518">
    <property type="entry name" value="HATPase_c"/>
    <property type="match status" value="1"/>
</dbReference>
<dbReference type="GO" id="GO:0000155">
    <property type="term" value="F:phosphorelay sensor kinase activity"/>
    <property type="evidence" value="ECO:0007669"/>
    <property type="project" value="InterPro"/>
</dbReference>
<evidence type="ECO:0000256" key="7">
    <source>
        <dbReference type="ARBA" id="ARBA00022840"/>
    </source>
</evidence>
<dbReference type="InterPro" id="IPR005467">
    <property type="entry name" value="His_kinase_dom"/>
</dbReference>
<keyword evidence="5" id="KW-0547">Nucleotide-binding</keyword>
<dbReference type="PANTHER" id="PTHR43065:SF10">
    <property type="entry name" value="PEROXIDE STRESS-ACTIVATED HISTIDINE KINASE MAK3"/>
    <property type="match status" value="1"/>
</dbReference>
<dbReference type="Proteomes" id="UP000007523">
    <property type="component" value="Chromosome"/>
</dbReference>
<evidence type="ECO:0000256" key="9">
    <source>
        <dbReference type="SAM" id="Phobius"/>
    </source>
</evidence>
<dbReference type="InterPro" id="IPR003661">
    <property type="entry name" value="HisK_dim/P_dom"/>
</dbReference>
<dbReference type="PRINTS" id="PR00344">
    <property type="entry name" value="BCTRLSENSOR"/>
</dbReference>
<dbReference type="InterPro" id="IPR036097">
    <property type="entry name" value="HisK_dim/P_sf"/>
</dbReference>
<dbReference type="CDD" id="cd00075">
    <property type="entry name" value="HATPase"/>
    <property type="match status" value="1"/>
</dbReference>
<keyword evidence="9" id="KW-0472">Membrane</keyword>
<keyword evidence="6 11" id="KW-0418">Kinase</keyword>
<dbReference type="PROSITE" id="PS50109">
    <property type="entry name" value="HIS_KIN"/>
    <property type="match status" value="1"/>
</dbReference>
<dbReference type="STRING" id="1116391.PM3016_6779"/>
<reference evidence="11 12" key="1">
    <citation type="journal article" date="2012" name="J. Bacteriol.">
        <title>Complete Genome Sequence of Paenibacillus mucilaginosus 3016, a Bacterium Functional as Microbial Fertilizer.</title>
        <authorList>
            <person name="Ma M."/>
            <person name="Wang Z."/>
            <person name="Li L."/>
            <person name="Jiang X."/>
            <person name="Guan D."/>
            <person name="Cao F."/>
            <person name="Chen H."/>
            <person name="Wang X."/>
            <person name="Shen D."/>
            <person name="Du B."/>
            <person name="Li J."/>
        </authorList>
    </citation>
    <scope>NUCLEOTIDE SEQUENCE [LARGE SCALE GENOMIC DNA]</scope>
    <source>
        <strain evidence="11 12">3016</strain>
    </source>
</reference>
<dbReference type="SMART" id="SM00388">
    <property type="entry name" value="HisKA"/>
    <property type="match status" value="1"/>
</dbReference>
<organism evidence="11 12">
    <name type="scientific">Paenibacillus mucilaginosus 3016</name>
    <dbReference type="NCBI Taxonomy" id="1116391"/>
    <lineage>
        <taxon>Bacteria</taxon>
        <taxon>Bacillati</taxon>
        <taxon>Bacillota</taxon>
        <taxon>Bacilli</taxon>
        <taxon>Bacillales</taxon>
        <taxon>Paenibacillaceae</taxon>
        <taxon>Paenibacillus</taxon>
    </lineage>
</organism>
<dbReference type="Pfam" id="PF00512">
    <property type="entry name" value="HisKA"/>
    <property type="match status" value="1"/>
</dbReference>
<keyword evidence="7" id="KW-0067">ATP-binding</keyword>
<dbReference type="Gene3D" id="3.30.565.10">
    <property type="entry name" value="Histidine kinase-like ATPase, C-terminal domain"/>
    <property type="match status" value="1"/>
</dbReference>
<dbReference type="HOGENOM" id="CLU_000445_89_1_9"/>
<dbReference type="EC" id="2.7.13.3" evidence="2"/>
<evidence type="ECO:0000259" key="10">
    <source>
        <dbReference type="PROSITE" id="PS50109"/>
    </source>
</evidence>
<feature type="transmembrane region" description="Helical" evidence="9">
    <location>
        <begin position="38"/>
        <end position="58"/>
    </location>
</feature>